<dbReference type="Proteomes" id="UP000178046">
    <property type="component" value="Unassembled WGS sequence"/>
</dbReference>
<protein>
    <submittedName>
        <fullName evidence="1">Uncharacterized protein</fullName>
    </submittedName>
</protein>
<accession>A0A1F5X413</accession>
<reference evidence="1 2" key="1">
    <citation type="journal article" date="2016" name="Nat. Commun.">
        <title>Thousands of microbial genomes shed light on interconnected biogeochemical processes in an aquifer system.</title>
        <authorList>
            <person name="Anantharaman K."/>
            <person name="Brown C.T."/>
            <person name="Hug L.A."/>
            <person name="Sharon I."/>
            <person name="Castelle C.J."/>
            <person name="Probst A.J."/>
            <person name="Thomas B.C."/>
            <person name="Singh A."/>
            <person name="Wilkins M.J."/>
            <person name="Karaoz U."/>
            <person name="Brodie E.L."/>
            <person name="Williams K.H."/>
            <person name="Hubbard S.S."/>
            <person name="Banfield J.F."/>
        </authorList>
    </citation>
    <scope>NUCLEOTIDE SEQUENCE [LARGE SCALE GENOMIC DNA]</scope>
</reference>
<gene>
    <name evidence="1" type="ORF">A2924_01090</name>
</gene>
<organism evidence="1 2">
    <name type="scientific">Candidatus Giovannonibacteria bacterium RIFCSPLOWO2_01_FULL_44_16</name>
    <dbReference type="NCBI Taxonomy" id="1798348"/>
    <lineage>
        <taxon>Bacteria</taxon>
        <taxon>Candidatus Giovannoniibacteriota</taxon>
    </lineage>
</organism>
<dbReference type="EMBL" id="MFIA01000022">
    <property type="protein sequence ID" value="OGF82618.1"/>
    <property type="molecule type" value="Genomic_DNA"/>
</dbReference>
<proteinExistence type="predicted"/>
<sequence length="206" mass="23687">MEHFDIGEPRPEIMRRFREMYDEKEMQVRNTRKSIRRLFLRSAEACGKTLCSGLGAECDPSKKFFVNPSVSGYAMYFGVIAVNDKFAIAEIGWVPDADFIDFIDDKPVTPIPLEKVSFSTHAQESFKARFTDFHEGKSVPNFDRLMLKIFAGSSAKEAISPSEKVKRLLSNDFAEAIYLRNRHWRFVVKEEDGGYVVVTIEIVDRR</sequence>
<dbReference type="AlphaFoldDB" id="A0A1F5X413"/>
<evidence type="ECO:0000313" key="2">
    <source>
        <dbReference type="Proteomes" id="UP000178046"/>
    </source>
</evidence>
<evidence type="ECO:0000313" key="1">
    <source>
        <dbReference type="EMBL" id="OGF82618.1"/>
    </source>
</evidence>
<comment type="caution">
    <text evidence="1">The sequence shown here is derived from an EMBL/GenBank/DDBJ whole genome shotgun (WGS) entry which is preliminary data.</text>
</comment>
<name>A0A1F5X413_9BACT</name>